<proteinExistence type="predicted"/>
<dbReference type="Proteomes" id="UP000031668">
    <property type="component" value="Unassembled WGS sequence"/>
</dbReference>
<gene>
    <name evidence="1" type="ORF">RF11_01300</name>
</gene>
<dbReference type="EMBL" id="JWZT01002087">
    <property type="protein sequence ID" value="KII70344.1"/>
    <property type="molecule type" value="Genomic_DNA"/>
</dbReference>
<reference evidence="1 2" key="1">
    <citation type="journal article" date="2014" name="Genome Biol. Evol.">
        <title>The genome of the myxosporean Thelohanellus kitauei shows adaptations to nutrient acquisition within its fish host.</title>
        <authorList>
            <person name="Yang Y."/>
            <person name="Xiong J."/>
            <person name="Zhou Z."/>
            <person name="Huo F."/>
            <person name="Miao W."/>
            <person name="Ran C."/>
            <person name="Liu Y."/>
            <person name="Zhang J."/>
            <person name="Feng J."/>
            <person name="Wang M."/>
            <person name="Wang M."/>
            <person name="Wang L."/>
            <person name="Yao B."/>
        </authorList>
    </citation>
    <scope>NUCLEOTIDE SEQUENCE [LARGE SCALE GENOMIC DNA]</scope>
    <source>
        <strain evidence="1">Wuqing</strain>
    </source>
</reference>
<protein>
    <submittedName>
        <fullName evidence="1">Uncharacterized protein</fullName>
    </submittedName>
</protein>
<sequence length="149" mass="16549">MTEQPNPNEESMMNELNNDLITDIFEVLTDNNVSCDENEESLDITSTAENGIFTFDVTADLDKQLASAEKKAAKLIVSLPAEVGDNLKTIKTPHGMPCKMLSTQRPLKSLEEEKIKPGETVSYFSLRIRGLLGDDSLLIEVGKERFLTN</sequence>
<evidence type="ECO:0000313" key="2">
    <source>
        <dbReference type="Proteomes" id="UP000031668"/>
    </source>
</evidence>
<keyword evidence="2" id="KW-1185">Reference proteome</keyword>
<organism evidence="1 2">
    <name type="scientific">Thelohanellus kitauei</name>
    <name type="common">Myxosporean</name>
    <dbReference type="NCBI Taxonomy" id="669202"/>
    <lineage>
        <taxon>Eukaryota</taxon>
        <taxon>Metazoa</taxon>
        <taxon>Cnidaria</taxon>
        <taxon>Myxozoa</taxon>
        <taxon>Myxosporea</taxon>
        <taxon>Bivalvulida</taxon>
        <taxon>Platysporina</taxon>
        <taxon>Myxobolidae</taxon>
        <taxon>Thelohanellus</taxon>
    </lineage>
</organism>
<name>A0A0C2IY40_THEKT</name>
<accession>A0A0C2IY40</accession>
<evidence type="ECO:0000313" key="1">
    <source>
        <dbReference type="EMBL" id="KII70344.1"/>
    </source>
</evidence>
<dbReference type="AlphaFoldDB" id="A0A0C2IY40"/>
<comment type="caution">
    <text evidence="1">The sequence shown here is derived from an EMBL/GenBank/DDBJ whole genome shotgun (WGS) entry which is preliminary data.</text>
</comment>